<keyword evidence="1" id="KW-0472">Membrane</keyword>
<feature type="transmembrane region" description="Helical" evidence="1">
    <location>
        <begin position="670"/>
        <end position="688"/>
    </location>
</feature>
<sequence length="865" mass="99198">MVSTFSSSESFEVERDFSEETFIWLLLSGEIFRICRANFHRKLISWLRTLPGPQLSIIIHKKATWKRKENTKEFIGFGLRNCGGQSAADDLYLQLNCSSSNNFPKLRILYDPPLPSKRPPLLKAITATNNWVVKTFEGCSSIDASMNGAKRNNRKCSAVLDDLLYKKWKQANTLIAFRLARKTTVLLTQNLTGVSMKLLRRIVFYLMVLVVEVRARLFDVDESLPRRFFDHFPNYSVQAGCRKQLARISELSAQSSKNSFKGIFASFSAGKYGELLSEDRWLHNMMLCFISNEKQGELGSFCYGYNDSRLASNAVALGICIPKKCADDRFQLLTEWGEILSTDISSLNYTSCIASRHEHPWYTNVAPMMQAAFIAMLAILALIATSYDCCLSRSQRLRPSSISTSAQLLLSFSLTRNFHKLVEFPKDPSRTITCMFGLRVISMFWTLIGHSFAWIQAYVSNVQDLRDDLSNGLFNLTITNFTLSVDTFFVLSATLTSYSWFQKQLKNSEGFRPYQTWWESCAEWLRFYRHRIVRLWPAYLYTLSTVTFLLSAVHSHAMWEPTDPAVQCRKHGWQNVLFLNSLLGNQCMGWTWYISTEFMFYLVSPIFLYTLNKSIWLGTTLSLATIAFSSILKATLMIEHAYPPCIRFLANSFAFYNHIDAYYIKPQYRIGPYIVGILLGYVLADMHNCKKKRIADSQKLQWLLWSLCVTLILASLYGLYPAMEGWPWYWYHVVYGGIHRTVWAAGIAVLIYMCHTAQGGFVNTLLSARVFLPLSSLCYSVYLIHLVMVFAVFLWVPFPITYTGKLPILMLCLGQLALSFFSALPITMLTEFPALNIEKILLRWSSIQTGRNTEKAYPLILKNKH</sequence>
<protein>
    <submittedName>
        <fullName evidence="4">Acyltransferase 3 domain-containing protein</fullName>
    </submittedName>
</protein>
<name>A0A9J2P263_ASCLU</name>
<feature type="transmembrane region" description="Helical" evidence="1">
    <location>
        <begin position="700"/>
        <end position="722"/>
    </location>
</feature>
<dbReference type="PANTHER" id="PTHR11161:SF70">
    <property type="entry name" value="ACYLTRANSFERASE 3 DOMAIN-CONTAINING PROTEIN"/>
    <property type="match status" value="1"/>
</dbReference>
<dbReference type="InterPro" id="IPR052728">
    <property type="entry name" value="O2_lipid_transport_reg"/>
</dbReference>
<feature type="transmembrane region" description="Helical" evidence="1">
    <location>
        <begin position="590"/>
        <end position="608"/>
    </location>
</feature>
<proteinExistence type="predicted"/>
<dbReference type="GO" id="GO:0016747">
    <property type="term" value="F:acyltransferase activity, transferring groups other than amino-acyl groups"/>
    <property type="evidence" value="ECO:0007669"/>
    <property type="project" value="InterPro"/>
</dbReference>
<evidence type="ECO:0000256" key="1">
    <source>
        <dbReference type="SAM" id="Phobius"/>
    </source>
</evidence>
<feature type="domain" description="Acyltransferase 3" evidence="2">
    <location>
        <begin position="437"/>
        <end position="811"/>
    </location>
</feature>
<feature type="transmembrane region" description="Helical" evidence="1">
    <location>
        <begin position="535"/>
        <end position="554"/>
    </location>
</feature>
<feature type="transmembrane region" description="Helical" evidence="1">
    <location>
        <begin position="478"/>
        <end position="501"/>
    </location>
</feature>
<evidence type="ECO:0000259" key="2">
    <source>
        <dbReference type="Pfam" id="PF01757"/>
    </source>
</evidence>
<reference evidence="4" key="1">
    <citation type="submission" date="2023-03" db="UniProtKB">
        <authorList>
            <consortium name="WormBaseParasite"/>
        </authorList>
    </citation>
    <scope>IDENTIFICATION</scope>
</reference>
<organism evidence="3 4">
    <name type="scientific">Ascaris lumbricoides</name>
    <name type="common">Giant roundworm</name>
    <dbReference type="NCBI Taxonomy" id="6252"/>
    <lineage>
        <taxon>Eukaryota</taxon>
        <taxon>Metazoa</taxon>
        <taxon>Ecdysozoa</taxon>
        <taxon>Nematoda</taxon>
        <taxon>Chromadorea</taxon>
        <taxon>Rhabditida</taxon>
        <taxon>Spirurina</taxon>
        <taxon>Ascaridomorpha</taxon>
        <taxon>Ascaridoidea</taxon>
        <taxon>Ascarididae</taxon>
        <taxon>Ascaris</taxon>
    </lineage>
</organism>
<dbReference type="PANTHER" id="PTHR11161">
    <property type="entry name" value="O-ACYLTRANSFERASE"/>
    <property type="match status" value="1"/>
</dbReference>
<feature type="transmembrane region" description="Helical" evidence="1">
    <location>
        <begin position="615"/>
        <end position="632"/>
    </location>
</feature>
<keyword evidence="1" id="KW-0812">Transmembrane</keyword>
<evidence type="ECO:0000313" key="4">
    <source>
        <dbReference type="WBParaSite" id="ALUE_0000346801-mRNA-1"/>
    </source>
</evidence>
<feature type="transmembrane region" description="Helical" evidence="1">
    <location>
        <begin position="368"/>
        <end position="390"/>
    </location>
</feature>
<feature type="transmembrane region" description="Helical" evidence="1">
    <location>
        <begin position="436"/>
        <end position="458"/>
    </location>
</feature>
<accession>A0A9J2P263</accession>
<feature type="transmembrane region" description="Helical" evidence="1">
    <location>
        <begin position="808"/>
        <end position="829"/>
    </location>
</feature>
<evidence type="ECO:0000313" key="3">
    <source>
        <dbReference type="Proteomes" id="UP000036681"/>
    </source>
</evidence>
<keyword evidence="3" id="KW-1185">Reference proteome</keyword>
<dbReference type="InterPro" id="IPR002656">
    <property type="entry name" value="Acyl_transf_3_dom"/>
</dbReference>
<feature type="transmembrane region" description="Helical" evidence="1">
    <location>
        <begin position="742"/>
        <end position="765"/>
    </location>
</feature>
<feature type="transmembrane region" description="Helical" evidence="1">
    <location>
        <begin position="777"/>
        <end position="796"/>
    </location>
</feature>
<dbReference type="Pfam" id="PF01757">
    <property type="entry name" value="Acyl_transf_3"/>
    <property type="match status" value="1"/>
</dbReference>
<dbReference type="AlphaFoldDB" id="A0A9J2P263"/>
<keyword evidence="1" id="KW-1133">Transmembrane helix</keyword>
<dbReference type="Proteomes" id="UP000036681">
    <property type="component" value="Unplaced"/>
</dbReference>
<dbReference type="WBParaSite" id="ALUE_0000346801-mRNA-1">
    <property type="protein sequence ID" value="ALUE_0000346801-mRNA-1"/>
    <property type="gene ID" value="ALUE_0000346801"/>
</dbReference>